<evidence type="ECO:0000256" key="4">
    <source>
        <dbReference type="ARBA" id="ARBA00022679"/>
    </source>
</evidence>
<dbReference type="Pfam" id="PF00185">
    <property type="entry name" value="OTCace"/>
    <property type="match status" value="1"/>
</dbReference>
<dbReference type="InterPro" id="IPR024904">
    <property type="entry name" value="OTCase_ArgI"/>
</dbReference>
<dbReference type="GO" id="GO:0042450">
    <property type="term" value="P:L-arginine biosynthetic process via ornithine"/>
    <property type="evidence" value="ECO:0007669"/>
    <property type="project" value="UniProtKB-UniRule"/>
</dbReference>
<dbReference type="Proteomes" id="UP000824264">
    <property type="component" value="Unassembled WGS sequence"/>
</dbReference>
<dbReference type="NCBIfam" id="NF001986">
    <property type="entry name" value="PRK00779.1"/>
    <property type="match status" value="1"/>
</dbReference>
<dbReference type="GO" id="GO:0016597">
    <property type="term" value="F:amino acid binding"/>
    <property type="evidence" value="ECO:0007669"/>
    <property type="project" value="InterPro"/>
</dbReference>
<evidence type="ECO:0000256" key="6">
    <source>
        <dbReference type="HAMAP-Rule" id="MF_01109"/>
    </source>
</evidence>
<proteinExistence type="inferred from homology"/>
<dbReference type="InterPro" id="IPR002292">
    <property type="entry name" value="Orn/put_carbamltrans"/>
</dbReference>
<feature type="domain" description="Aspartate/ornithine carbamoyltransferase carbamoyl-P binding" evidence="8">
    <location>
        <begin position="3"/>
        <end position="140"/>
    </location>
</feature>
<feature type="binding site" evidence="6">
    <location>
        <begin position="222"/>
        <end position="223"/>
    </location>
    <ligand>
        <name>L-ornithine</name>
        <dbReference type="ChEBI" id="CHEBI:46911"/>
    </ligand>
</feature>
<feature type="binding site" evidence="6">
    <location>
        <position position="218"/>
    </location>
    <ligand>
        <name>L-ornithine</name>
        <dbReference type="ChEBI" id="CHEBI:46911"/>
    </ligand>
</feature>
<comment type="catalytic activity">
    <reaction evidence="5 6">
        <text>carbamoyl phosphate + L-ornithine = L-citrulline + phosphate + H(+)</text>
        <dbReference type="Rhea" id="RHEA:19513"/>
        <dbReference type="ChEBI" id="CHEBI:15378"/>
        <dbReference type="ChEBI" id="CHEBI:43474"/>
        <dbReference type="ChEBI" id="CHEBI:46911"/>
        <dbReference type="ChEBI" id="CHEBI:57743"/>
        <dbReference type="ChEBI" id="CHEBI:58228"/>
        <dbReference type="EC" id="2.1.3.3"/>
    </reaction>
</comment>
<dbReference type="PANTHER" id="PTHR45753:SF3">
    <property type="entry name" value="ORNITHINE TRANSCARBAMYLASE, MITOCHONDRIAL"/>
    <property type="match status" value="1"/>
</dbReference>
<dbReference type="EC" id="2.1.3.3" evidence="3 6"/>
<evidence type="ECO:0000313" key="10">
    <source>
        <dbReference type="Proteomes" id="UP000824264"/>
    </source>
</evidence>
<comment type="subcellular location">
    <subcellularLocation>
        <location evidence="6">Cytoplasm</location>
    </subcellularLocation>
</comment>
<gene>
    <name evidence="9" type="primary">argF</name>
    <name evidence="9" type="ORF">H9874_08350</name>
</gene>
<feature type="binding site" evidence="6">
    <location>
        <begin position="49"/>
        <end position="52"/>
    </location>
    <ligand>
        <name>carbamoyl phosphate</name>
        <dbReference type="ChEBI" id="CHEBI:58228"/>
    </ligand>
</feature>
<keyword evidence="6" id="KW-0963">Cytoplasm</keyword>
<dbReference type="NCBIfam" id="TIGR00658">
    <property type="entry name" value="orni_carb_tr"/>
    <property type="match status" value="1"/>
</dbReference>
<dbReference type="HAMAP" id="MF_01109">
    <property type="entry name" value="OTCase"/>
    <property type="match status" value="1"/>
</dbReference>
<comment type="similarity">
    <text evidence="2 6">Belongs to the aspartate/ornithine carbamoyltransferase superfamily. OTCase family.</text>
</comment>
<dbReference type="PANTHER" id="PTHR45753">
    <property type="entry name" value="ORNITHINE CARBAMOYLTRANSFERASE, MITOCHONDRIAL"/>
    <property type="match status" value="1"/>
</dbReference>
<dbReference type="GO" id="GO:0005737">
    <property type="term" value="C:cytoplasm"/>
    <property type="evidence" value="ECO:0007669"/>
    <property type="project" value="UniProtKB-SubCell"/>
</dbReference>
<comment type="caution">
    <text evidence="9">The sequence shown here is derived from an EMBL/GenBank/DDBJ whole genome shotgun (WGS) entry which is preliminary data.</text>
</comment>
<dbReference type="PROSITE" id="PS00097">
    <property type="entry name" value="CARBAMOYLTRANSFERASE"/>
    <property type="match status" value="1"/>
</dbReference>
<dbReference type="Gene3D" id="3.40.50.1370">
    <property type="entry name" value="Aspartate/ornithine carbamoyltransferase"/>
    <property type="match status" value="2"/>
</dbReference>
<feature type="binding site" evidence="6">
    <location>
        <begin position="258"/>
        <end position="259"/>
    </location>
    <ligand>
        <name>carbamoyl phosphate</name>
        <dbReference type="ChEBI" id="CHEBI:58228"/>
    </ligand>
</feature>
<feature type="binding site" evidence="6">
    <location>
        <position position="100"/>
    </location>
    <ligand>
        <name>carbamoyl phosphate</name>
        <dbReference type="ChEBI" id="CHEBI:58228"/>
    </ligand>
</feature>
<feature type="binding site" evidence="6">
    <location>
        <begin position="127"/>
        <end position="130"/>
    </location>
    <ligand>
        <name>carbamoyl phosphate</name>
        <dbReference type="ChEBI" id="CHEBI:58228"/>
    </ligand>
</feature>
<dbReference type="GO" id="GO:0019240">
    <property type="term" value="P:citrulline biosynthetic process"/>
    <property type="evidence" value="ECO:0007669"/>
    <property type="project" value="TreeGrafter"/>
</dbReference>
<dbReference type="InterPro" id="IPR006130">
    <property type="entry name" value="Asp/Orn_carbamoylTrfase"/>
</dbReference>
<organism evidence="9 10">
    <name type="scientific">Candidatus Bilophila faecipullorum</name>
    <dbReference type="NCBI Taxonomy" id="2838482"/>
    <lineage>
        <taxon>Bacteria</taxon>
        <taxon>Pseudomonadati</taxon>
        <taxon>Thermodesulfobacteriota</taxon>
        <taxon>Desulfovibrionia</taxon>
        <taxon>Desulfovibrionales</taxon>
        <taxon>Desulfovibrionaceae</taxon>
        <taxon>Bilophila</taxon>
    </lineage>
</organism>
<evidence type="ECO:0000256" key="1">
    <source>
        <dbReference type="ARBA" id="ARBA00004975"/>
    </source>
</evidence>
<dbReference type="SUPFAM" id="SSF53671">
    <property type="entry name" value="Aspartate/ornithine carbamoyltransferase"/>
    <property type="match status" value="1"/>
</dbReference>
<name>A0A9D1U9I3_9BACT</name>
<dbReference type="AlphaFoldDB" id="A0A9D1U9I3"/>
<comment type="pathway">
    <text evidence="1">Amino-acid biosynthesis; L-arginine biosynthesis; L-arginine from L-ornithine and carbamoyl phosphate: step 1/3.</text>
</comment>
<dbReference type="InterPro" id="IPR036901">
    <property type="entry name" value="Asp/Orn_carbamoylTrfase_sf"/>
</dbReference>
<dbReference type="InterPro" id="IPR006132">
    <property type="entry name" value="Asp/Orn_carbamoyltranf_P-bd"/>
</dbReference>
<reference evidence="9" key="2">
    <citation type="submission" date="2021-04" db="EMBL/GenBank/DDBJ databases">
        <authorList>
            <person name="Gilroy R."/>
        </authorList>
    </citation>
    <scope>NUCLEOTIDE SEQUENCE</scope>
    <source>
        <strain evidence="9">ChiSxjej5B17-1746</strain>
    </source>
</reference>
<dbReference type="EMBL" id="DXGI01000318">
    <property type="protein sequence ID" value="HIW79138.1"/>
    <property type="molecule type" value="Genomic_DNA"/>
</dbReference>
<accession>A0A9D1U9I3</accession>
<dbReference type="Pfam" id="PF02729">
    <property type="entry name" value="OTCace_N"/>
    <property type="match status" value="1"/>
</dbReference>
<feature type="binding site" evidence="6">
    <location>
        <position position="76"/>
    </location>
    <ligand>
        <name>carbamoyl phosphate</name>
        <dbReference type="ChEBI" id="CHEBI:58228"/>
    </ligand>
</feature>
<evidence type="ECO:0000259" key="7">
    <source>
        <dbReference type="Pfam" id="PF00185"/>
    </source>
</evidence>
<dbReference type="FunFam" id="3.40.50.1370:FF:000008">
    <property type="entry name" value="Ornithine carbamoyltransferase"/>
    <property type="match status" value="1"/>
</dbReference>
<evidence type="ECO:0000256" key="5">
    <source>
        <dbReference type="ARBA" id="ARBA00048772"/>
    </source>
</evidence>
<evidence type="ECO:0000256" key="3">
    <source>
        <dbReference type="ARBA" id="ARBA00013007"/>
    </source>
</evidence>
<protein>
    <recommendedName>
        <fullName evidence="3 6">Ornithine carbamoyltransferase</fullName>
        <shortName evidence="6">OTCase</shortName>
        <ecNumber evidence="3 6">2.1.3.3</ecNumber>
    </recommendedName>
</protein>
<evidence type="ECO:0000313" key="9">
    <source>
        <dbReference type="EMBL" id="HIW79138.1"/>
    </source>
</evidence>
<feature type="binding site" evidence="6">
    <location>
        <position position="158"/>
    </location>
    <ligand>
        <name>L-ornithine</name>
        <dbReference type="ChEBI" id="CHEBI:46911"/>
    </ligand>
</feature>
<dbReference type="PRINTS" id="PR00102">
    <property type="entry name" value="OTCASE"/>
</dbReference>
<keyword evidence="4 6" id="KW-0808">Transferase</keyword>
<evidence type="ECO:0000256" key="2">
    <source>
        <dbReference type="ARBA" id="ARBA00007805"/>
    </source>
</evidence>
<sequence length="300" mass="33733">MPKHFMRIRDLGHSGAWEIIRRAKEMKETNYRGHCMDGKIAALIFEKASTRTRVSFDVAVRQLGGTTIFMTPNESQLGRSEPLRDTARVLSRYVDCMIVRTFGQVKLDELAEYGSIPVVNALTDEGHPCQLMADLLTIYERTPDFSKVTVTWVGDGNNMANSWIEAAMYFPFQLNMAIAPGYEPDQQLLSLALQSGAKIFLTHDPKVAADGANYIYADVWASMGQESEQKKREEAFKGFCVDSELMSLAAPGVKFLHCLPAHRGEEVTDEVMESEASIVWDEAENRLHAQKAILEWVFSE</sequence>
<feature type="domain" description="Aspartate/ornithine carbamoyltransferase Asp/Orn-binding" evidence="7">
    <location>
        <begin position="147"/>
        <end position="296"/>
    </location>
</feature>
<dbReference type="GO" id="GO:0004585">
    <property type="term" value="F:ornithine carbamoyltransferase activity"/>
    <property type="evidence" value="ECO:0007669"/>
    <property type="project" value="UniProtKB-UniRule"/>
</dbReference>
<dbReference type="PRINTS" id="PR00100">
    <property type="entry name" value="AOTCASE"/>
</dbReference>
<evidence type="ECO:0000259" key="8">
    <source>
        <dbReference type="Pfam" id="PF02729"/>
    </source>
</evidence>
<reference evidence="9" key="1">
    <citation type="journal article" date="2021" name="PeerJ">
        <title>Extensive microbial diversity within the chicken gut microbiome revealed by metagenomics and culture.</title>
        <authorList>
            <person name="Gilroy R."/>
            <person name="Ravi A."/>
            <person name="Getino M."/>
            <person name="Pursley I."/>
            <person name="Horton D.L."/>
            <person name="Alikhan N.F."/>
            <person name="Baker D."/>
            <person name="Gharbi K."/>
            <person name="Hall N."/>
            <person name="Watson M."/>
            <person name="Adriaenssens E.M."/>
            <person name="Foster-Nyarko E."/>
            <person name="Jarju S."/>
            <person name="Secka A."/>
            <person name="Antonio M."/>
            <person name="Oren A."/>
            <person name="Chaudhuri R.R."/>
            <person name="La Ragione R."/>
            <person name="Hildebrand F."/>
            <person name="Pallen M.J."/>
        </authorList>
    </citation>
    <scope>NUCLEOTIDE SEQUENCE</scope>
    <source>
        <strain evidence="9">ChiSxjej5B17-1746</strain>
    </source>
</reference>
<dbReference type="InterPro" id="IPR006131">
    <property type="entry name" value="Asp_carbamoyltransf_Asp/Orn-bd"/>
</dbReference>
<feature type="binding site" evidence="6">
    <location>
        <position position="286"/>
    </location>
    <ligand>
        <name>carbamoyl phosphate</name>
        <dbReference type="ChEBI" id="CHEBI:58228"/>
    </ligand>
</feature>